<feature type="compositionally biased region" description="Basic and acidic residues" evidence="1">
    <location>
        <begin position="133"/>
        <end position="143"/>
    </location>
</feature>
<evidence type="ECO:0000256" key="1">
    <source>
        <dbReference type="SAM" id="MobiDB-lite"/>
    </source>
</evidence>
<evidence type="ECO:0000313" key="2">
    <source>
        <dbReference type="EMBL" id="KAB2573748.1"/>
    </source>
</evidence>
<dbReference type="Proteomes" id="UP000325902">
    <property type="component" value="Unassembled WGS sequence"/>
</dbReference>
<name>A0A5N5D7N3_9PEZI</name>
<keyword evidence="3" id="KW-1185">Reference proteome</keyword>
<evidence type="ECO:0008006" key="4">
    <source>
        <dbReference type="Google" id="ProtNLM"/>
    </source>
</evidence>
<reference evidence="2 3" key="1">
    <citation type="journal article" date="2019" name="Sci. Rep.">
        <title>A multi-omics analysis of the grapevine pathogen Lasiodiplodia theobromae reveals that temperature affects the expression of virulence- and pathogenicity-related genes.</title>
        <authorList>
            <person name="Felix C."/>
            <person name="Meneses R."/>
            <person name="Goncalves M.F.M."/>
            <person name="Tilleman L."/>
            <person name="Duarte A.S."/>
            <person name="Jorrin-Novo J.V."/>
            <person name="Van de Peer Y."/>
            <person name="Deforce D."/>
            <person name="Van Nieuwerburgh F."/>
            <person name="Esteves A.C."/>
            <person name="Alves A."/>
        </authorList>
    </citation>
    <scope>NUCLEOTIDE SEQUENCE [LARGE SCALE GENOMIC DNA]</scope>
    <source>
        <strain evidence="2 3">LA-SOL3</strain>
    </source>
</reference>
<feature type="region of interest" description="Disordered" evidence="1">
    <location>
        <begin position="167"/>
        <end position="187"/>
    </location>
</feature>
<proteinExistence type="predicted"/>
<feature type="region of interest" description="Disordered" evidence="1">
    <location>
        <begin position="71"/>
        <end position="106"/>
    </location>
</feature>
<organism evidence="2 3">
    <name type="scientific">Lasiodiplodia theobromae</name>
    <dbReference type="NCBI Taxonomy" id="45133"/>
    <lineage>
        <taxon>Eukaryota</taxon>
        <taxon>Fungi</taxon>
        <taxon>Dikarya</taxon>
        <taxon>Ascomycota</taxon>
        <taxon>Pezizomycotina</taxon>
        <taxon>Dothideomycetes</taxon>
        <taxon>Dothideomycetes incertae sedis</taxon>
        <taxon>Botryosphaeriales</taxon>
        <taxon>Botryosphaeriaceae</taxon>
        <taxon>Lasiodiplodia</taxon>
    </lineage>
</organism>
<dbReference type="OrthoDB" id="3956986at2759"/>
<comment type="caution">
    <text evidence="2">The sequence shown here is derived from an EMBL/GenBank/DDBJ whole genome shotgun (WGS) entry which is preliminary data.</text>
</comment>
<feature type="region of interest" description="Disordered" evidence="1">
    <location>
        <begin position="123"/>
        <end position="143"/>
    </location>
</feature>
<protein>
    <recommendedName>
        <fullName evidence="4">CCHC-type domain-containing protein</fullName>
    </recommendedName>
</protein>
<feature type="compositionally biased region" description="Polar residues" evidence="1">
    <location>
        <begin position="167"/>
        <end position="179"/>
    </location>
</feature>
<evidence type="ECO:0000313" key="3">
    <source>
        <dbReference type="Proteomes" id="UP000325902"/>
    </source>
</evidence>
<dbReference type="AlphaFoldDB" id="A0A5N5D7N3"/>
<accession>A0A5N5D7N3</accession>
<dbReference type="Gene3D" id="4.10.60.10">
    <property type="entry name" value="Zinc finger, CCHC-type"/>
    <property type="match status" value="1"/>
</dbReference>
<feature type="region of interest" description="Disordered" evidence="1">
    <location>
        <begin position="1"/>
        <end position="58"/>
    </location>
</feature>
<dbReference type="EMBL" id="VCHE01000053">
    <property type="protein sequence ID" value="KAB2573748.1"/>
    <property type="molecule type" value="Genomic_DNA"/>
</dbReference>
<sequence length="220" mass="25370">MSSRQPNTTKPRREKTTLEGGDAMALDAANRKEDKKGSGKNGKKPKGPNPNWTDEQKQRYHDRLCITCGSNKHFSPKCPQNPRNKDKEKQTSSAQREASVMTRQRNHDRLPWTTCFDDNYNTHRDSKATNGEEPAKAKQRDEEERFACEFARANIDAFPPDEEIVNSKTGELYESTNASTKDEDARQKRRKILKETFLLAQRYGIATYLRNEYETPEQIL</sequence>
<gene>
    <name evidence="2" type="ORF">DBV05_g7564</name>
</gene>